<keyword evidence="2" id="KW-0274">FAD</keyword>
<dbReference type="SUPFAM" id="SSF54373">
    <property type="entry name" value="FAD-linked reductases, C-terminal domain"/>
    <property type="match status" value="1"/>
</dbReference>
<sequence length="552" mass="58511">MRFATSSITAALLLAFGEYASAQVHQAAYDYIVAGGGTAGIVAAEQLTRSGRKVLLVERGGPAFYANGNTEKPVAWNSTVTAFDVPALVDSVMGSPNSGWCDDLSIRAGCVLGGTTTSNGLMFVRPRAEDFASWPQSWHWDNKNGIAAAAAEVYEKLPGTILASRDSVRYDDGAFDVVSRFLSDNGWSETNALENPEAKELVFSHPVWSIGNGLRDSPARAILDAAKARPCFSMQLNAKILRAVRSGKRVTGVEVERADGSREIIPLSNKGSLVLAAGTHSTPRVLFNSGIGPAAQIETVASGSTNIILPPREQWLDLPVGENLRDHAVASITLTTRPDVSLPVIPSTDITSPIQQKIDQFAQASGLLTQGSQRLNFWTSVNTTSGLAYSLQGTVRATKESTISIKLYLTHGTTSTGTVGILPNGTTTMTSKPLLQTASDVEALTAGVNMFLDYTRLPGSILTVPDNVTAEALLQNMASGSHYLGTAQMGFDDGGKTSVVDENAKVWGMENLFVVDGSIHPHVPTGNTQAPIMVVAAYAAKRILRLHGGGRV</sequence>
<gene>
    <name evidence="5" type="ORF">B0I36DRAFT_293101</name>
</gene>
<dbReference type="PANTHER" id="PTHR47190">
    <property type="entry name" value="DEHYDROGENASE, PUTATIVE-RELATED"/>
    <property type="match status" value="1"/>
</dbReference>
<evidence type="ECO:0000313" key="5">
    <source>
        <dbReference type="EMBL" id="KAH7028151.1"/>
    </source>
</evidence>
<name>A0A9P9BNW9_9PEZI</name>
<dbReference type="GO" id="GO:0050660">
    <property type="term" value="F:flavin adenine dinucleotide binding"/>
    <property type="evidence" value="ECO:0007669"/>
    <property type="project" value="InterPro"/>
</dbReference>
<keyword evidence="3" id="KW-0732">Signal</keyword>
<dbReference type="OrthoDB" id="413885at2759"/>
<dbReference type="PANTHER" id="PTHR47190:SF4">
    <property type="entry name" value="DEHYDROGENASE, PUTATIVE-RELATED"/>
    <property type="match status" value="1"/>
</dbReference>
<dbReference type="Gene3D" id="3.30.410.10">
    <property type="entry name" value="Cholesterol Oxidase, domain 2"/>
    <property type="match status" value="1"/>
</dbReference>
<dbReference type="GeneID" id="70181327"/>
<reference evidence="5" key="1">
    <citation type="journal article" date="2021" name="Nat. Commun.">
        <title>Genetic determinants of endophytism in the Arabidopsis root mycobiome.</title>
        <authorList>
            <person name="Mesny F."/>
            <person name="Miyauchi S."/>
            <person name="Thiergart T."/>
            <person name="Pickel B."/>
            <person name="Atanasova L."/>
            <person name="Karlsson M."/>
            <person name="Huettel B."/>
            <person name="Barry K.W."/>
            <person name="Haridas S."/>
            <person name="Chen C."/>
            <person name="Bauer D."/>
            <person name="Andreopoulos W."/>
            <person name="Pangilinan J."/>
            <person name="LaButti K."/>
            <person name="Riley R."/>
            <person name="Lipzen A."/>
            <person name="Clum A."/>
            <person name="Drula E."/>
            <person name="Henrissat B."/>
            <person name="Kohler A."/>
            <person name="Grigoriev I.V."/>
            <person name="Martin F.M."/>
            <person name="Hacquard S."/>
        </authorList>
    </citation>
    <scope>NUCLEOTIDE SEQUENCE</scope>
    <source>
        <strain evidence="5">MPI-CAGE-CH-0230</strain>
    </source>
</reference>
<keyword evidence="6" id="KW-1185">Reference proteome</keyword>
<feature type="signal peptide" evidence="3">
    <location>
        <begin position="1"/>
        <end position="22"/>
    </location>
</feature>
<dbReference type="SUPFAM" id="SSF51905">
    <property type="entry name" value="FAD/NAD(P)-binding domain"/>
    <property type="match status" value="1"/>
</dbReference>
<dbReference type="InterPro" id="IPR053208">
    <property type="entry name" value="GMC_Oxidoreductase_CD"/>
</dbReference>
<dbReference type="InterPro" id="IPR036188">
    <property type="entry name" value="FAD/NAD-bd_sf"/>
</dbReference>
<proteinExistence type="inferred from homology"/>
<dbReference type="InterPro" id="IPR012132">
    <property type="entry name" value="GMC_OxRdtase"/>
</dbReference>
<comment type="similarity">
    <text evidence="1">Belongs to the GMC oxidoreductase family.</text>
</comment>
<feature type="binding site" evidence="2">
    <location>
        <position position="517"/>
    </location>
    <ligand>
        <name>FAD</name>
        <dbReference type="ChEBI" id="CHEBI:57692"/>
    </ligand>
</feature>
<dbReference type="PROSITE" id="PS00624">
    <property type="entry name" value="GMC_OXRED_2"/>
    <property type="match status" value="1"/>
</dbReference>
<feature type="chain" id="PRO_5040424086" description="Glucose-methanol-choline oxidoreductase N-terminal domain-containing protein" evidence="3">
    <location>
        <begin position="23"/>
        <end position="552"/>
    </location>
</feature>
<evidence type="ECO:0000313" key="6">
    <source>
        <dbReference type="Proteomes" id="UP000756346"/>
    </source>
</evidence>
<dbReference type="EMBL" id="JAGTJQ010000007">
    <property type="protein sequence ID" value="KAH7028151.1"/>
    <property type="molecule type" value="Genomic_DNA"/>
</dbReference>
<organism evidence="5 6">
    <name type="scientific">Microdochium trichocladiopsis</name>
    <dbReference type="NCBI Taxonomy" id="1682393"/>
    <lineage>
        <taxon>Eukaryota</taxon>
        <taxon>Fungi</taxon>
        <taxon>Dikarya</taxon>
        <taxon>Ascomycota</taxon>
        <taxon>Pezizomycotina</taxon>
        <taxon>Sordariomycetes</taxon>
        <taxon>Xylariomycetidae</taxon>
        <taxon>Xylariales</taxon>
        <taxon>Microdochiaceae</taxon>
        <taxon>Microdochium</taxon>
    </lineage>
</organism>
<dbReference type="PIRSF" id="PIRSF000137">
    <property type="entry name" value="Alcohol_oxidase"/>
    <property type="match status" value="1"/>
</dbReference>
<keyword evidence="2" id="KW-0285">Flavoprotein</keyword>
<dbReference type="Gene3D" id="3.50.50.60">
    <property type="entry name" value="FAD/NAD(P)-binding domain"/>
    <property type="match status" value="1"/>
</dbReference>
<comment type="caution">
    <text evidence="5">The sequence shown here is derived from an EMBL/GenBank/DDBJ whole genome shotgun (WGS) entry which is preliminary data.</text>
</comment>
<protein>
    <recommendedName>
        <fullName evidence="4">Glucose-methanol-choline oxidoreductase N-terminal domain-containing protein</fullName>
    </recommendedName>
</protein>
<dbReference type="Pfam" id="PF05199">
    <property type="entry name" value="GMC_oxred_C"/>
    <property type="match status" value="1"/>
</dbReference>
<evidence type="ECO:0000256" key="2">
    <source>
        <dbReference type="PIRSR" id="PIRSR000137-2"/>
    </source>
</evidence>
<dbReference type="GO" id="GO:0016614">
    <property type="term" value="F:oxidoreductase activity, acting on CH-OH group of donors"/>
    <property type="evidence" value="ECO:0007669"/>
    <property type="project" value="InterPro"/>
</dbReference>
<feature type="binding site" evidence="2">
    <location>
        <position position="115"/>
    </location>
    <ligand>
        <name>FAD</name>
        <dbReference type="ChEBI" id="CHEBI:57692"/>
    </ligand>
</feature>
<dbReference type="InterPro" id="IPR007867">
    <property type="entry name" value="GMC_OxRtase_C"/>
</dbReference>
<dbReference type="Proteomes" id="UP000756346">
    <property type="component" value="Unassembled WGS sequence"/>
</dbReference>
<dbReference type="AlphaFoldDB" id="A0A9P9BNW9"/>
<dbReference type="Pfam" id="PF00732">
    <property type="entry name" value="GMC_oxred_N"/>
    <property type="match status" value="1"/>
</dbReference>
<accession>A0A9P9BNW9</accession>
<feature type="binding site" evidence="2">
    <location>
        <position position="111"/>
    </location>
    <ligand>
        <name>FAD</name>
        <dbReference type="ChEBI" id="CHEBI:57692"/>
    </ligand>
</feature>
<dbReference type="InterPro" id="IPR000172">
    <property type="entry name" value="GMC_OxRdtase_N"/>
</dbReference>
<dbReference type="RefSeq" id="XP_046010950.1">
    <property type="nucleotide sequence ID" value="XM_046151781.1"/>
</dbReference>
<evidence type="ECO:0000256" key="1">
    <source>
        <dbReference type="ARBA" id="ARBA00010790"/>
    </source>
</evidence>
<evidence type="ECO:0000256" key="3">
    <source>
        <dbReference type="SAM" id="SignalP"/>
    </source>
</evidence>
<feature type="domain" description="Glucose-methanol-choline oxidoreductase N-terminal" evidence="4">
    <location>
        <begin position="278"/>
        <end position="292"/>
    </location>
</feature>
<evidence type="ECO:0000259" key="4">
    <source>
        <dbReference type="PROSITE" id="PS00624"/>
    </source>
</evidence>
<comment type="cofactor">
    <cofactor evidence="2">
        <name>FAD</name>
        <dbReference type="ChEBI" id="CHEBI:57692"/>
    </cofactor>
</comment>